<dbReference type="OrthoDB" id="4770059at2759"/>
<keyword evidence="1" id="KW-0812">Transmembrane</keyword>
<dbReference type="Proteomes" id="UP000799424">
    <property type="component" value="Unassembled WGS sequence"/>
</dbReference>
<keyword evidence="1" id="KW-0472">Membrane</keyword>
<keyword evidence="1" id="KW-1133">Transmembrane helix</keyword>
<feature type="transmembrane region" description="Helical" evidence="1">
    <location>
        <begin position="268"/>
        <end position="291"/>
    </location>
</feature>
<proteinExistence type="predicted"/>
<evidence type="ECO:0000313" key="3">
    <source>
        <dbReference type="Proteomes" id="UP000799424"/>
    </source>
</evidence>
<reference evidence="2" key="1">
    <citation type="journal article" date="2020" name="Stud. Mycol.">
        <title>101 Dothideomycetes genomes: a test case for predicting lifestyles and emergence of pathogens.</title>
        <authorList>
            <person name="Haridas S."/>
            <person name="Albert R."/>
            <person name="Binder M."/>
            <person name="Bloem J."/>
            <person name="Labutti K."/>
            <person name="Salamov A."/>
            <person name="Andreopoulos B."/>
            <person name="Baker S."/>
            <person name="Barry K."/>
            <person name="Bills G."/>
            <person name="Bluhm B."/>
            <person name="Cannon C."/>
            <person name="Castanera R."/>
            <person name="Culley D."/>
            <person name="Daum C."/>
            <person name="Ezra D."/>
            <person name="Gonzalez J."/>
            <person name="Henrissat B."/>
            <person name="Kuo A."/>
            <person name="Liang C."/>
            <person name="Lipzen A."/>
            <person name="Lutzoni F."/>
            <person name="Magnuson J."/>
            <person name="Mondo S."/>
            <person name="Nolan M."/>
            <person name="Ohm R."/>
            <person name="Pangilinan J."/>
            <person name="Park H.-J."/>
            <person name="Ramirez L."/>
            <person name="Alfaro M."/>
            <person name="Sun H."/>
            <person name="Tritt A."/>
            <person name="Yoshinaga Y."/>
            <person name="Zwiers L.-H."/>
            <person name="Turgeon B."/>
            <person name="Goodwin S."/>
            <person name="Spatafora J."/>
            <person name="Crous P."/>
            <person name="Grigoriev I."/>
        </authorList>
    </citation>
    <scope>NUCLEOTIDE SEQUENCE</scope>
    <source>
        <strain evidence="2">CBS 113818</strain>
    </source>
</reference>
<evidence type="ECO:0000256" key="1">
    <source>
        <dbReference type="SAM" id="Phobius"/>
    </source>
</evidence>
<keyword evidence="3" id="KW-1185">Reference proteome</keyword>
<protein>
    <submittedName>
        <fullName evidence="2">Uncharacterized protein</fullName>
    </submittedName>
</protein>
<gene>
    <name evidence="2" type="ORF">CC86DRAFT_453235</name>
</gene>
<name>A0A6A7AAD5_9PLEO</name>
<sequence>MSFIISSTLPDVAISTWYGTGSYTTDMNVPPLLTVFTPGTDCRGRWLFYPRSSALTVYSTSPDSRDTTTDPLYLSCQPLSSASVYSPGVCPSGYTMAAVTQRNIKYGSNSLRYWDANCCPSGMGFYRFAGCGSSFSTPFQAFAPVTIRRSPDGSSLSEDFFYYSYLTASLASSGTPRPSSTTITNTTILARGFAIADAIYIQWEVKDLPNFPVAYATSLASRIGVSFTPSGLSNTASPATFSRLATETNPGVSEPPPSSSGLSTGAKAGIGVGAVVGAAVIIGIGILALCLRRRRRRRVTVGTAGNELPEMVVKRDGEMRRE</sequence>
<accession>A0A6A7AAD5</accession>
<evidence type="ECO:0000313" key="2">
    <source>
        <dbReference type="EMBL" id="KAF2829617.1"/>
    </source>
</evidence>
<dbReference type="EMBL" id="MU006220">
    <property type="protein sequence ID" value="KAF2829617.1"/>
    <property type="molecule type" value="Genomic_DNA"/>
</dbReference>
<organism evidence="2 3">
    <name type="scientific">Ophiobolus disseminans</name>
    <dbReference type="NCBI Taxonomy" id="1469910"/>
    <lineage>
        <taxon>Eukaryota</taxon>
        <taxon>Fungi</taxon>
        <taxon>Dikarya</taxon>
        <taxon>Ascomycota</taxon>
        <taxon>Pezizomycotina</taxon>
        <taxon>Dothideomycetes</taxon>
        <taxon>Pleosporomycetidae</taxon>
        <taxon>Pleosporales</taxon>
        <taxon>Pleosporineae</taxon>
        <taxon>Phaeosphaeriaceae</taxon>
        <taxon>Ophiobolus</taxon>
    </lineage>
</organism>
<dbReference type="AlphaFoldDB" id="A0A6A7AAD5"/>